<dbReference type="PANTHER" id="PTHR30055">
    <property type="entry name" value="HTH-TYPE TRANSCRIPTIONAL REGULATOR RUTR"/>
    <property type="match status" value="1"/>
</dbReference>
<organism evidence="8 9">
    <name type="scientific">Streptomyces thermogriseus</name>
    <dbReference type="NCBI Taxonomy" id="75292"/>
    <lineage>
        <taxon>Bacteria</taxon>
        <taxon>Bacillati</taxon>
        <taxon>Actinomycetota</taxon>
        <taxon>Actinomycetes</taxon>
        <taxon>Kitasatosporales</taxon>
        <taxon>Streptomycetaceae</taxon>
        <taxon>Streptomyces</taxon>
    </lineage>
</organism>
<dbReference type="SUPFAM" id="SSF48498">
    <property type="entry name" value="Tetracyclin repressor-like, C-terminal domain"/>
    <property type="match status" value="2"/>
</dbReference>
<evidence type="ECO:0000256" key="1">
    <source>
        <dbReference type="ARBA" id="ARBA00022491"/>
    </source>
</evidence>
<dbReference type="InterPro" id="IPR001647">
    <property type="entry name" value="HTH_TetR"/>
</dbReference>
<feature type="DNA-binding region" description="H-T-H motif" evidence="5">
    <location>
        <begin position="31"/>
        <end position="50"/>
    </location>
</feature>
<dbReference type="Pfam" id="PF00440">
    <property type="entry name" value="TetR_N"/>
    <property type="match status" value="1"/>
</dbReference>
<dbReference type="InterPro" id="IPR009057">
    <property type="entry name" value="Homeodomain-like_sf"/>
</dbReference>
<keyword evidence="4" id="KW-0804">Transcription</keyword>
<evidence type="ECO:0000256" key="3">
    <source>
        <dbReference type="ARBA" id="ARBA00023125"/>
    </source>
</evidence>
<feature type="domain" description="HTH tetR-type" evidence="7">
    <location>
        <begin position="8"/>
        <end position="68"/>
    </location>
</feature>
<evidence type="ECO:0000256" key="6">
    <source>
        <dbReference type="SAM" id="MobiDB-lite"/>
    </source>
</evidence>
<dbReference type="RefSeq" id="WP_067390067.1">
    <property type="nucleotide sequence ID" value="NZ_BAAAHU010000007.1"/>
</dbReference>
<dbReference type="Pfam" id="PF13977">
    <property type="entry name" value="TetR_C_6"/>
    <property type="match status" value="2"/>
</dbReference>
<dbReference type="InterPro" id="IPR036271">
    <property type="entry name" value="Tet_transcr_reg_TetR-rel_C_sf"/>
</dbReference>
<keyword evidence="9" id="KW-1185">Reference proteome</keyword>
<feature type="region of interest" description="Disordered" evidence="6">
    <location>
        <begin position="147"/>
        <end position="203"/>
    </location>
</feature>
<evidence type="ECO:0000259" key="7">
    <source>
        <dbReference type="PROSITE" id="PS50977"/>
    </source>
</evidence>
<dbReference type="Gene3D" id="1.10.357.10">
    <property type="entry name" value="Tetracycline Repressor, domain 2"/>
    <property type="match status" value="1"/>
</dbReference>
<dbReference type="SUPFAM" id="SSF46689">
    <property type="entry name" value="Homeodomain-like"/>
    <property type="match status" value="1"/>
</dbReference>
<dbReference type="InterPro" id="IPR039538">
    <property type="entry name" value="BetI_C"/>
</dbReference>
<evidence type="ECO:0000256" key="5">
    <source>
        <dbReference type="PROSITE-ProRule" id="PRU00335"/>
    </source>
</evidence>
<dbReference type="PROSITE" id="PS50977">
    <property type="entry name" value="HTH_TETR_2"/>
    <property type="match status" value="1"/>
</dbReference>
<evidence type="ECO:0000256" key="4">
    <source>
        <dbReference type="ARBA" id="ARBA00023163"/>
    </source>
</evidence>
<feature type="compositionally biased region" description="Low complexity" evidence="6">
    <location>
        <begin position="177"/>
        <end position="191"/>
    </location>
</feature>
<gene>
    <name evidence="8" type="ORF">GCM10009564_11370</name>
</gene>
<protein>
    <submittedName>
        <fullName evidence="8">TetR/AcrR family transcriptional regulator</fullName>
    </submittedName>
</protein>
<evidence type="ECO:0000313" key="9">
    <source>
        <dbReference type="Proteomes" id="UP001501072"/>
    </source>
</evidence>
<dbReference type="Proteomes" id="UP001501072">
    <property type="component" value="Unassembled WGS sequence"/>
</dbReference>
<comment type="caution">
    <text evidence="8">The sequence shown here is derived from an EMBL/GenBank/DDBJ whole genome shotgun (WGS) entry which is preliminary data.</text>
</comment>
<keyword evidence="1" id="KW-0678">Repressor</keyword>
<dbReference type="InterPro" id="IPR050109">
    <property type="entry name" value="HTH-type_TetR-like_transc_reg"/>
</dbReference>
<proteinExistence type="predicted"/>
<evidence type="ECO:0000256" key="2">
    <source>
        <dbReference type="ARBA" id="ARBA00023015"/>
    </source>
</evidence>
<accession>A0ABN1SVH2</accession>
<evidence type="ECO:0000313" key="8">
    <source>
        <dbReference type="EMBL" id="GAA1005758.1"/>
    </source>
</evidence>
<sequence>MPKQVDYAERRRRIAEAVCRLVAAHGPQAVTLRDVAARAEVSLGAVQRCFRDKDEMLRFAVDHVGERVTARVRDRLAASPERSAVTALGHAAEEVALLREERRAEARTWLAFVAQAAVSEPLARSLRGSYAALENLVVRLVTEAAGTTGPRTPADIPAGARTGAPADSPGGSPADTPAPARSPGGAPADGSAPPPGPHTGVPALDARREARTLLALTDGLTTHVLVGHLTPAEAEDVLRTHLTALWRRLEATDEATDET</sequence>
<keyword evidence="3 5" id="KW-0238">DNA-binding</keyword>
<reference evidence="8 9" key="1">
    <citation type="journal article" date="2019" name="Int. J. Syst. Evol. Microbiol.">
        <title>The Global Catalogue of Microorganisms (GCM) 10K type strain sequencing project: providing services to taxonomists for standard genome sequencing and annotation.</title>
        <authorList>
            <consortium name="The Broad Institute Genomics Platform"/>
            <consortium name="The Broad Institute Genome Sequencing Center for Infectious Disease"/>
            <person name="Wu L."/>
            <person name="Ma J."/>
        </authorList>
    </citation>
    <scope>NUCLEOTIDE SEQUENCE [LARGE SCALE GENOMIC DNA]</scope>
    <source>
        <strain evidence="8 9">JCM 11269</strain>
    </source>
</reference>
<name>A0ABN1SVH2_9ACTN</name>
<keyword evidence="2" id="KW-0805">Transcription regulation</keyword>
<dbReference type="PANTHER" id="PTHR30055:SF228">
    <property type="entry name" value="TRANSCRIPTIONAL REGULATOR-RELATED"/>
    <property type="match status" value="1"/>
</dbReference>
<dbReference type="EMBL" id="BAAAHU010000007">
    <property type="protein sequence ID" value="GAA1005758.1"/>
    <property type="molecule type" value="Genomic_DNA"/>
</dbReference>